<evidence type="ECO:0000313" key="2">
    <source>
        <dbReference type="EMBL" id="MEK8051714.1"/>
    </source>
</evidence>
<proteinExistence type="predicted"/>
<reference evidence="2 3" key="1">
    <citation type="submission" date="2024-04" db="EMBL/GenBank/DDBJ databases">
        <title>Novel species of the genus Ideonella isolated from streams.</title>
        <authorList>
            <person name="Lu H."/>
        </authorList>
    </citation>
    <scope>NUCLEOTIDE SEQUENCE [LARGE SCALE GENOMIC DNA]</scope>
    <source>
        <strain evidence="2 3">DXS22W</strain>
    </source>
</reference>
<comment type="caution">
    <text evidence="2">The sequence shown here is derived from an EMBL/GenBank/DDBJ whole genome shotgun (WGS) entry which is preliminary data.</text>
</comment>
<organism evidence="2 3">
    <name type="scientific">Pseudaquabacterium inlustre</name>
    <dbReference type="NCBI Taxonomy" id="2984192"/>
    <lineage>
        <taxon>Bacteria</taxon>
        <taxon>Pseudomonadati</taxon>
        <taxon>Pseudomonadota</taxon>
        <taxon>Betaproteobacteria</taxon>
        <taxon>Burkholderiales</taxon>
        <taxon>Sphaerotilaceae</taxon>
        <taxon>Pseudaquabacterium</taxon>
    </lineage>
</organism>
<sequence>MKWQTLSALLASAGLLTACGGGGGTADPIATTQDTDASITLSGTAAKGLMANADVKVHPVKADGSVDTSTVLASTTTDSSGKYTLPVFKVPKSQPYVVKVSAKSDGTTTHVDEVLKTAKVLPSGFAMRSVLVAPSTASASTTASVTPFSEMAVAAAVKASGGVTATNATQAVSTVTQLLGFDPTKVTPAASVSAAASEDEKKLAVMLTAVAQMANSGELGCATGDNGAKTQCVVEKLASAATTTSIKLETGTTNVSSALSSAVSTVLADTTLSAGVSSSSLATVVANLGCTTSCTAASSGTTPVADAVATAIAAAKLMFTQIKSDWTAMFSTGGASSIASGAVNQQAYAFSQAFSDVRVPVDVMAKDVGAIAMGIDFYNDYKAGRVPATTTGVSRGDSSQVYTDGSYLSEQNAYPAGCTVYQDEDTTKPATGPANANFIGCGARYYVTYTSSGGSTVRTEWRHGFTITPPADGKGAGAYSYVTRARKRVQTCTTSGCTLTLNESLQTDASSADYGKFSGTATATLSGTNGDITKLVIAGDLPAAFVNGTTRIDTRAFKHTLAFEGTQTLNADGTVSSAASGSLVAKTAAGATVSTVTLKPSSLMQLPVSFDANGYEVKPGTAGSTASGAHTAGAMVLNLMFANASAEFEGLLSLTDTTWDKSGNVLAPTKGTLSGALRTISGGTTTEFIKGVLTYTGTGMASYDATAAKSTSNSYQVDLSFVGTITAPNRPTLELSMGSGWISDSEAGRSTGLTMQYRTLVSGTPRTVVSLTGSRNAAGDVTDFKLTEATSNLALKWTAGASSADLWLGDASKIGTLAVSSGVLTFTDGSFISLDIGL</sequence>
<evidence type="ECO:0008006" key="4">
    <source>
        <dbReference type="Google" id="ProtNLM"/>
    </source>
</evidence>
<keyword evidence="3" id="KW-1185">Reference proteome</keyword>
<feature type="signal peptide" evidence="1">
    <location>
        <begin position="1"/>
        <end position="18"/>
    </location>
</feature>
<keyword evidence="1" id="KW-0732">Signal</keyword>
<protein>
    <recommendedName>
        <fullName evidence="4">Carboxypeptidase regulatory-like domain-containing protein</fullName>
    </recommendedName>
</protein>
<accession>A0ABU9CIP5</accession>
<gene>
    <name evidence="2" type="ORF">AACH10_15795</name>
</gene>
<name>A0ABU9CIP5_9BURK</name>
<dbReference type="RefSeq" id="WP_341411412.1">
    <property type="nucleotide sequence ID" value="NZ_JBBUTH010000008.1"/>
</dbReference>
<feature type="chain" id="PRO_5045609784" description="Carboxypeptidase regulatory-like domain-containing protein" evidence="1">
    <location>
        <begin position="19"/>
        <end position="838"/>
    </location>
</feature>
<dbReference type="EMBL" id="JBBUTH010000008">
    <property type="protein sequence ID" value="MEK8051714.1"/>
    <property type="molecule type" value="Genomic_DNA"/>
</dbReference>
<evidence type="ECO:0000313" key="3">
    <source>
        <dbReference type="Proteomes" id="UP001365405"/>
    </source>
</evidence>
<dbReference type="Proteomes" id="UP001365405">
    <property type="component" value="Unassembled WGS sequence"/>
</dbReference>
<dbReference type="PROSITE" id="PS51257">
    <property type="entry name" value="PROKAR_LIPOPROTEIN"/>
    <property type="match status" value="1"/>
</dbReference>
<evidence type="ECO:0000256" key="1">
    <source>
        <dbReference type="SAM" id="SignalP"/>
    </source>
</evidence>